<feature type="coiled-coil region" evidence="1">
    <location>
        <begin position="59"/>
        <end position="103"/>
    </location>
</feature>
<dbReference type="EMBL" id="AP018227">
    <property type="protein sequence ID" value="BAY86779.1"/>
    <property type="molecule type" value="Genomic_DNA"/>
</dbReference>
<dbReference type="InterPro" id="IPR058106">
    <property type="entry name" value="Slr1339"/>
</dbReference>
<organism evidence="3 4">
    <name type="scientific">Calothrix parasitica NIES-267</name>
    <dbReference type="NCBI Taxonomy" id="1973488"/>
    <lineage>
        <taxon>Bacteria</taxon>
        <taxon>Bacillati</taxon>
        <taxon>Cyanobacteriota</taxon>
        <taxon>Cyanophyceae</taxon>
        <taxon>Nostocales</taxon>
        <taxon>Calotrichaceae</taxon>
        <taxon>Calothrix</taxon>
    </lineage>
</organism>
<keyword evidence="1" id="KW-0175">Coiled coil</keyword>
<proteinExistence type="predicted"/>
<sequence length="144" mass="16510">MDPIDKLLSELQAEYQQSGNSQTEKKEEEKQVNQVKKINLDSSFPSSSLFESSSKGDAIDNILSEVKQEIEEKQLLEEEQKQQAIAEERIRQEKIKAQKLEALKGQAKEWLEKLEPLSPEGMWFESFAQSYPSKLEAAIEYLSS</sequence>
<gene>
    <name evidence="3" type="ORF">NIES267_62900</name>
</gene>
<dbReference type="AlphaFoldDB" id="A0A1Z4LZV2"/>
<evidence type="ECO:0000256" key="1">
    <source>
        <dbReference type="SAM" id="Coils"/>
    </source>
</evidence>
<protein>
    <submittedName>
        <fullName evidence="3">Uncharacterized protein</fullName>
    </submittedName>
</protein>
<evidence type="ECO:0000313" key="4">
    <source>
        <dbReference type="Proteomes" id="UP000218418"/>
    </source>
</evidence>
<reference evidence="3 4" key="1">
    <citation type="submission" date="2017-06" db="EMBL/GenBank/DDBJ databases">
        <title>Genome sequencing of cyanobaciteial culture collection at National Institute for Environmental Studies (NIES).</title>
        <authorList>
            <person name="Hirose Y."/>
            <person name="Shimura Y."/>
            <person name="Fujisawa T."/>
            <person name="Nakamura Y."/>
            <person name="Kawachi M."/>
        </authorList>
    </citation>
    <scope>NUCLEOTIDE SEQUENCE [LARGE SCALE GENOMIC DNA]</scope>
    <source>
        <strain evidence="3 4">NIES-267</strain>
    </source>
</reference>
<name>A0A1Z4LZV2_9CYAN</name>
<evidence type="ECO:0000256" key="2">
    <source>
        <dbReference type="SAM" id="MobiDB-lite"/>
    </source>
</evidence>
<keyword evidence="4" id="KW-1185">Reference proteome</keyword>
<evidence type="ECO:0000313" key="3">
    <source>
        <dbReference type="EMBL" id="BAY86779.1"/>
    </source>
</evidence>
<dbReference type="OrthoDB" id="425925at2"/>
<feature type="region of interest" description="Disordered" evidence="2">
    <location>
        <begin position="14"/>
        <end position="37"/>
    </location>
</feature>
<dbReference type="Pfam" id="PF26643">
    <property type="entry name" value="Slr1339"/>
    <property type="match status" value="1"/>
</dbReference>
<dbReference type="NCBIfam" id="NF047397">
    <property type="entry name" value="slr1339_fam"/>
    <property type="match status" value="1"/>
</dbReference>
<accession>A0A1Z4LZV2</accession>
<dbReference type="Proteomes" id="UP000218418">
    <property type="component" value="Chromosome"/>
</dbReference>